<keyword evidence="2" id="KW-1185">Reference proteome</keyword>
<gene>
    <name evidence="1" type="ORF">R1flu_028206</name>
</gene>
<organism evidence="1 2">
    <name type="scientific">Riccia fluitans</name>
    <dbReference type="NCBI Taxonomy" id="41844"/>
    <lineage>
        <taxon>Eukaryota</taxon>
        <taxon>Viridiplantae</taxon>
        <taxon>Streptophyta</taxon>
        <taxon>Embryophyta</taxon>
        <taxon>Marchantiophyta</taxon>
        <taxon>Marchantiopsida</taxon>
        <taxon>Marchantiidae</taxon>
        <taxon>Marchantiales</taxon>
        <taxon>Ricciaceae</taxon>
        <taxon>Riccia</taxon>
    </lineage>
</organism>
<evidence type="ECO:0000313" key="1">
    <source>
        <dbReference type="EMBL" id="KAL2609633.1"/>
    </source>
</evidence>
<accession>A0ABD1XLP2</accession>
<dbReference type="AlphaFoldDB" id="A0ABD1XLP2"/>
<evidence type="ECO:0000313" key="2">
    <source>
        <dbReference type="Proteomes" id="UP001605036"/>
    </source>
</evidence>
<comment type="caution">
    <text evidence="1">The sequence shown here is derived from an EMBL/GenBank/DDBJ whole genome shotgun (WGS) entry which is preliminary data.</text>
</comment>
<sequence length="82" mass="9115">MWAESYAEIRHPLVRHVRGLATSEGNPLSLPEWSRLNVQSRSVLAATRGGLFRFPGFHVSSGASAERRRSVFVSDGQLHART</sequence>
<dbReference type="Proteomes" id="UP001605036">
    <property type="component" value="Unassembled WGS sequence"/>
</dbReference>
<name>A0ABD1XLP2_9MARC</name>
<dbReference type="EMBL" id="JBHFFA010000008">
    <property type="protein sequence ID" value="KAL2609633.1"/>
    <property type="molecule type" value="Genomic_DNA"/>
</dbReference>
<protein>
    <submittedName>
        <fullName evidence="1">Uncharacterized protein</fullName>
    </submittedName>
</protein>
<reference evidence="1 2" key="1">
    <citation type="submission" date="2024-09" db="EMBL/GenBank/DDBJ databases">
        <title>Chromosome-scale assembly of Riccia fluitans.</title>
        <authorList>
            <person name="Paukszto L."/>
            <person name="Sawicki J."/>
            <person name="Karawczyk K."/>
            <person name="Piernik-Szablinska J."/>
            <person name="Szczecinska M."/>
            <person name="Mazdziarz M."/>
        </authorList>
    </citation>
    <scope>NUCLEOTIDE SEQUENCE [LARGE SCALE GENOMIC DNA]</scope>
    <source>
        <strain evidence="1">Rf_01</strain>
        <tissue evidence="1">Aerial parts of the thallus</tissue>
    </source>
</reference>
<proteinExistence type="predicted"/>